<comment type="caution">
    <text evidence="8">The sequence shown here is derived from an EMBL/GenBank/DDBJ whole genome shotgun (WGS) entry which is preliminary data.</text>
</comment>
<dbReference type="RefSeq" id="WP_371434665.1">
    <property type="nucleotide sequence ID" value="NZ_JBHSRS010000001.1"/>
</dbReference>
<dbReference type="EMBL" id="JBHSRS010000001">
    <property type="protein sequence ID" value="MFC6279741.1"/>
    <property type="molecule type" value="Genomic_DNA"/>
</dbReference>
<evidence type="ECO:0000313" key="9">
    <source>
        <dbReference type="Proteomes" id="UP001596270"/>
    </source>
</evidence>
<evidence type="ECO:0000256" key="1">
    <source>
        <dbReference type="ARBA" id="ARBA00001962"/>
    </source>
</evidence>
<keyword evidence="4" id="KW-0677">Repeat</keyword>
<name>A0ABW1TTC9_9BURK</name>
<evidence type="ECO:0000259" key="7">
    <source>
        <dbReference type="PROSITE" id="PS51819"/>
    </source>
</evidence>
<dbReference type="Pfam" id="PF14696">
    <property type="entry name" value="Glyoxalase_5"/>
    <property type="match status" value="1"/>
</dbReference>
<protein>
    <submittedName>
        <fullName evidence="8">4-hydroxyphenylpyruvate dioxygenase</fullName>
        <ecNumber evidence="8">1.13.11.27</ecNumber>
    </submittedName>
</protein>
<dbReference type="Proteomes" id="UP001596270">
    <property type="component" value="Unassembled WGS sequence"/>
</dbReference>
<comment type="cofactor">
    <cofactor evidence="1">
        <name>Fe cation</name>
        <dbReference type="ChEBI" id="CHEBI:24875"/>
    </cofactor>
</comment>
<evidence type="ECO:0000256" key="4">
    <source>
        <dbReference type="ARBA" id="ARBA00022737"/>
    </source>
</evidence>
<feature type="domain" description="VOC" evidence="7">
    <location>
        <begin position="209"/>
        <end position="359"/>
    </location>
</feature>
<evidence type="ECO:0000256" key="6">
    <source>
        <dbReference type="SAM" id="MobiDB-lite"/>
    </source>
</evidence>
<dbReference type="GO" id="GO:0003868">
    <property type="term" value="F:4-hydroxyphenylpyruvate dioxygenase activity"/>
    <property type="evidence" value="ECO:0007669"/>
    <property type="project" value="UniProtKB-EC"/>
</dbReference>
<feature type="domain" description="VOC" evidence="7">
    <location>
        <begin position="50"/>
        <end position="167"/>
    </location>
</feature>
<gene>
    <name evidence="8" type="primary">hppD</name>
    <name evidence="8" type="ORF">ACFQND_00615</name>
</gene>
<dbReference type="CDD" id="cd08342">
    <property type="entry name" value="HPPD_N_like"/>
    <property type="match status" value="1"/>
</dbReference>
<dbReference type="PANTHER" id="PTHR11959:SF1">
    <property type="entry name" value="4-HYDROXYPHENYLPYRUVATE DIOXYGENASE"/>
    <property type="match status" value="1"/>
</dbReference>
<dbReference type="Gene3D" id="3.10.180.10">
    <property type="entry name" value="2,3-Dihydroxybiphenyl 1,2-Dioxygenase, domain 1"/>
    <property type="match status" value="2"/>
</dbReference>
<keyword evidence="8" id="KW-0560">Oxidoreductase</keyword>
<dbReference type="InterPro" id="IPR029068">
    <property type="entry name" value="Glyas_Bleomycin-R_OHBP_Dase"/>
</dbReference>
<dbReference type="InterPro" id="IPR041735">
    <property type="entry name" value="4OHPhenylPyrv_dOase_C"/>
</dbReference>
<organism evidence="8 9">
    <name type="scientific">Polaromonas aquatica</name>
    <dbReference type="NCBI Taxonomy" id="332657"/>
    <lineage>
        <taxon>Bacteria</taxon>
        <taxon>Pseudomonadati</taxon>
        <taxon>Pseudomonadota</taxon>
        <taxon>Betaproteobacteria</taxon>
        <taxon>Burkholderiales</taxon>
        <taxon>Comamonadaceae</taxon>
        <taxon>Polaromonas</taxon>
    </lineage>
</organism>
<dbReference type="CDD" id="cd07250">
    <property type="entry name" value="HPPD_C_like"/>
    <property type="match status" value="1"/>
</dbReference>
<keyword evidence="5" id="KW-0408">Iron</keyword>
<dbReference type="EC" id="1.13.11.27" evidence="8"/>
<keyword evidence="8" id="KW-0223">Dioxygenase</keyword>
<feature type="compositionally biased region" description="Low complexity" evidence="6">
    <location>
        <begin position="14"/>
        <end position="28"/>
    </location>
</feature>
<dbReference type="PANTHER" id="PTHR11959">
    <property type="entry name" value="4-HYDROXYPHENYLPYRUVATE DIOXYGENASE"/>
    <property type="match status" value="1"/>
</dbReference>
<evidence type="ECO:0000256" key="3">
    <source>
        <dbReference type="ARBA" id="ARBA00022723"/>
    </source>
</evidence>
<dbReference type="InterPro" id="IPR037523">
    <property type="entry name" value="VOC_core"/>
</dbReference>
<feature type="region of interest" description="Disordered" evidence="6">
    <location>
        <begin position="1"/>
        <end position="28"/>
    </location>
</feature>
<comment type="similarity">
    <text evidence="2">Belongs to the 4HPPD family.</text>
</comment>
<dbReference type="NCBIfam" id="TIGR01263">
    <property type="entry name" value="4HPPD"/>
    <property type="match status" value="1"/>
</dbReference>
<keyword evidence="3" id="KW-0479">Metal-binding</keyword>
<evidence type="ECO:0000256" key="5">
    <source>
        <dbReference type="ARBA" id="ARBA00023004"/>
    </source>
</evidence>
<dbReference type="PIRSF" id="PIRSF009283">
    <property type="entry name" value="HPP_dOase"/>
    <property type="match status" value="1"/>
</dbReference>
<evidence type="ECO:0000313" key="8">
    <source>
        <dbReference type="EMBL" id="MFC6279741.1"/>
    </source>
</evidence>
<sequence length="403" mass="44567">MNAPLSFENEARRAGQPQASAAPSGGSALHEVKSVGADHSAWDNPMGTDGFEFIEYAAPDPKAMAEVFRQMGFTPIARHRHKNVTLYRQGSINFIINGEPDSFAQRFARQHGPSVCAIAFRVQDAKAAYERAISLGAWGYADTAGPGELNIPAIKGIGDSIIYFIDQWRGKNGAKPGDIGNIGFYDVDFQPLPGITGDALNPAGNGLTYIDHLTHNVHRGRMDEWAGFYERLFNFREIRYFDIEGQVTGVKSKAMTSPCGKIRIPINEEGNEKAGQIQEYLDKYHGEGIQHIAMGSNDLLTTVDKMRANGVKLLDTIDTYYELVDKRIPGHGENVAELHKRKVLVDGKKGALLLQIFSENQLGPIFFEFIQRKGDEGFGEGNFKALFESIELDQMRRGVLEKA</sequence>
<evidence type="ECO:0000256" key="2">
    <source>
        <dbReference type="ARBA" id="ARBA00005877"/>
    </source>
</evidence>
<dbReference type="PROSITE" id="PS51819">
    <property type="entry name" value="VOC"/>
    <property type="match status" value="2"/>
</dbReference>
<reference evidence="9" key="1">
    <citation type="journal article" date="2019" name="Int. J. Syst. Evol. Microbiol.">
        <title>The Global Catalogue of Microorganisms (GCM) 10K type strain sequencing project: providing services to taxonomists for standard genome sequencing and annotation.</title>
        <authorList>
            <consortium name="The Broad Institute Genomics Platform"/>
            <consortium name="The Broad Institute Genome Sequencing Center for Infectious Disease"/>
            <person name="Wu L."/>
            <person name="Ma J."/>
        </authorList>
    </citation>
    <scope>NUCLEOTIDE SEQUENCE [LARGE SCALE GENOMIC DNA]</scope>
    <source>
        <strain evidence="9">CCUG 39402</strain>
    </source>
</reference>
<dbReference type="InterPro" id="IPR005956">
    <property type="entry name" value="4OHPhenylPyrv_dOase"/>
</dbReference>
<keyword evidence="9" id="KW-1185">Reference proteome</keyword>
<proteinExistence type="inferred from homology"/>
<accession>A0ABW1TTC9</accession>
<dbReference type="InterPro" id="IPR041736">
    <property type="entry name" value="4OHPhenylPyrv_dOase_N"/>
</dbReference>
<dbReference type="Pfam" id="PF00903">
    <property type="entry name" value="Glyoxalase"/>
    <property type="match status" value="1"/>
</dbReference>
<dbReference type="InterPro" id="IPR004360">
    <property type="entry name" value="Glyas_Fos-R_dOase_dom"/>
</dbReference>
<dbReference type="SUPFAM" id="SSF54593">
    <property type="entry name" value="Glyoxalase/Bleomycin resistance protein/Dihydroxybiphenyl dioxygenase"/>
    <property type="match status" value="1"/>
</dbReference>